<dbReference type="InterPro" id="IPR045725">
    <property type="entry name" value="DUF6079_N"/>
</dbReference>
<dbReference type="InterPro" id="IPR058572">
    <property type="entry name" value="DUF6079_4th"/>
</dbReference>
<dbReference type="Pfam" id="PF26385">
    <property type="entry name" value="DUF6079_4th"/>
    <property type="match status" value="1"/>
</dbReference>
<dbReference type="InterPro" id="IPR058569">
    <property type="entry name" value="DUF6079_2nd"/>
</dbReference>
<dbReference type="InterPro" id="IPR058571">
    <property type="entry name" value="DUF6079_3rd"/>
</dbReference>
<dbReference type="InterPro" id="IPR058574">
    <property type="entry name" value="DUF6079_6th"/>
</dbReference>
<feature type="domain" description="DUF6079" evidence="6">
    <location>
        <begin position="1043"/>
        <end position="1133"/>
    </location>
</feature>
<evidence type="ECO:0000259" key="2">
    <source>
        <dbReference type="Pfam" id="PF26383"/>
    </source>
</evidence>
<dbReference type="AlphaFoldDB" id="B8G773"/>
<dbReference type="Pfam" id="PF26384">
    <property type="entry name" value="DUF6079_3rd"/>
    <property type="match status" value="1"/>
</dbReference>
<dbReference type="Pfam" id="PF26388">
    <property type="entry name" value="DUF6079_6th"/>
    <property type="match status" value="1"/>
</dbReference>
<dbReference type="Pfam" id="PF26383">
    <property type="entry name" value="DUF6079_2nd"/>
    <property type="match status" value="1"/>
</dbReference>
<evidence type="ECO:0000259" key="6">
    <source>
        <dbReference type="Pfam" id="PF26388"/>
    </source>
</evidence>
<dbReference type="InterPro" id="IPR058573">
    <property type="entry name" value="DUF6079_5th"/>
</dbReference>
<dbReference type="KEGG" id="cag:Cagg_1120"/>
<dbReference type="OrthoDB" id="8780745at2"/>
<feature type="domain" description="DUF6079" evidence="5">
    <location>
        <begin position="841"/>
        <end position="1035"/>
    </location>
</feature>
<name>B8G773_CHLAD</name>
<dbReference type="Pfam" id="PF19557">
    <property type="entry name" value="DUF6079_1st"/>
    <property type="match status" value="1"/>
</dbReference>
<dbReference type="EMBL" id="CP001337">
    <property type="protein sequence ID" value="ACL24030.1"/>
    <property type="molecule type" value="Genomic_DNA"/>
</dbReference>
<proteinExistence type="predicted"/>
<evidence type="ECO:0000259" key="4">
    <source>
        <dbReference type="Pfam" id="PF26385"/>
    </source>
</evidence>
<dbReference type="RefSeq" id="WP_012616394.1">
    <property type="nucleotide sequence ID" value="NC_011831.1"/>
</dbReference>
<evidence type="ECO:0000259" key="3">
    <source>
        <dbReference type="Pfam" id="PF26384"/>
    </source>
</evidence>
<dbReference type="eggNOG" id="COG1474">
    <property type="taxonomic scope" value="Bacteria"/>
</dbReference>
<feature type="domain" description="DUF6079" evidence="1">
    <location>
        <begin position="19"/>
        <end position="248"/>
    </location>
</feature>
<evidence type="ECO:0000313" key="7">
    <source>
        <dbReference type="EMBL" id="ACL24030.1"/>
    </source>
</evidence>
<feature type="domain" description="DUF6079" evidence="3">
    <location>
        <begin position="479"/>
        <end position="688"/>
    </location>
</feature>
<dbReference type="Pfam" id="PF26387">
    <property type="entry name" value="DUF6079_5th"/>
    <property type="match status" value="1"/>
</dbReference>
<sequence length="1242" mass="140507">MKYGDLIQFEPIESVIQLRDADHAAAAQRLVQSYVISEEMAERLIGVVLPNLQFDQPLDNKGLLVVGNYGTGKSHLMSVISSIAEHADLCSALTNAAVQHAAARIAGRFKVVRTEIGATTMALRDILVGELEEHLAAMGVAYTFPAADQVANNKRAFEAMMAAFHQKYPDHGLLLVVDELLDYLRSRKDQELILDLNFLREVGEVCKDLRFRFIAGVQEAIFDSPRFAFVADSLRRVKDRFEQVLIARKDVKFVVAERLLKKTGAQQATIRAYLTRFAGFYSSMNERIDEFVRLFPVHPDYIDTFERVTVVEKREVLKTLSLAMKELLDAEIPTDRPGLIAYDSYWNNLRQNPSFRAIPDIKAVIDCSQVLESRIEQAFTRPAYKPMALRIIHALSVHRLTTGDIYAPIGATAKELRDTLCLYQPGVEELGGDPADDLLTQVETVMREIHKTVSGQFISTNPDNGQFYLDLKKTADFDALIERRSESLDNALLDRYYYEALKRVMECTDQTYITGYRIWQHELEWPERKAARQGYLFFGAPNERSTAVPPRDFYLYFLQPFEPPPFKDEKKADEVFFRLKHRDTGFDQKLRCYAAALDLASTASGHAKTTYTAKADGFLRELVGWLQQRITDAVEVTYRGRSRLPAEWLKEKTIREQFGSTSSAQKNVRDLVNNLAGAILAPHFHDQAPEYPSFSILITNQNRAQAAQDALRAIAGQTRTKQATAVLDALELLDGERIDPTRSRYARHILSILKKKGHGQVVNRSEVIEDIYGIEYFAAEKGYRLEPEWLVVVLAGLVYSGDIILSITGKKFDATGLSQLAATNIDDLVRFKHIEAPKDWNLPALKALFELLGLTPGLAQLVTQGKEEPVQELQAAIKQTVEHLVMAQQTLHSGLPFWGKELLTAVEAARLRDEMDKTKTFLESLHVYASPGKLKNVRYSAEEVKRHERGLQALAEFQSLQEIVNELGPLASYLATAAAVLPTDHPWVQSMRHAQSEVREWLETGRMEHQELRTHIRQKLTELQQAYIRDYLTMHTHARLGANDDKRKQALLGDQRLKTLASLATIDLMPRRQLTDIQHRLANLKSCFALTEHDLVTQPICPHCDFRPNAEMMNVPAATLLDQLDAALDTLLKDWTNTLLDNLEDPTTRSNLDLLKPEARSLVDTFLRKQTLPDDLSHDFIHALQEILSGLTKVVVKTEELRAALLRGGSPATPTELKKRFEEYLAERTKGYEAGKVRIVVE</sequence>
<protein>
    <recommendedName>
        <fullName evidence="9">ATPase</fullName>
    </recommendedName>
</protein>
<dbReference type="Proteomes" id="UP000002508">
    <property type="component" value="Chromosome"/>
</dbReference>
<organism evidence="7 8">
    <name type="scientific">Chloroflexus aggregans (strain MD-66 / DSM 9485)</name>
    <dbReference type="NCBI Taxonomy" id="326427"/>
    <lineage>
        <taxon>Bacteria</taxon>
        <taxon>Bacillati</taxon>
        <taxon>Chloroflexota</taxon>
        <taxon>Chloroflexia</taxon>
        <taxon>Chloroflexales</taxon>
        <taxon>Chloroflexineae</taxon>
        <taxon>Chloroflexaceae</taxon>
        <taxon>Chloroflexus</taxon>
    </lineage>
</organism>
<reference evidence="7" key="1">
    <citation type="submission" date="2008-12" db="EMBL/GenBank/DDBJ databases">
        <title>Complete sequence of Chloroflexus aggregans DSM 9485.</title>
        <authorList>
            <consortium name="US DOE Joint Genome Institute"/>
            <person name="Lucas S."/>
            <person name="Copeland A."/>
            <person name="Lapidus A."/>
            <person name="Glavina del Rio T."/>
            <person name="Dalin E."/>
            <person name="Tice H."/>
            <person name="Pitluck S."/>
            <person name="Foster B."/>
            <person name="Larimer F."/>
            <person name="Land M."/>
            <person name="Hauser L."/>
            <person name="Kyrpides N."/>
            <person name="Mikhailova N."/>
            <person name="Bryant D."/>
            <person name="Richardson P."/>
        </authorList>
    </citation>
    <scope>NUCLEOTIDE SEQUENCE</scope>
    <source>
        <strain evidence="7">DSM 9485</strain>
    </source>
</reference>
<keyword evidence="8" id="KW-1185">Reference proteome</keyword>
<evidence type="ECO:0000313" key="8">
    <source>
        <dbReference type="Proteomes" id="UP000002508"/>
    </source>
</evidence>
<evidence type="ECO:0008006" key="9">
    <source>
        <dbReference type="Google" id="ProtNLM"/>
    </source>
</evidence>
<gene>
    <name evidence="7" type="ordered locus">Cagg_1120</name>
</gene>
<evidence type="ECO:0000259" key="5">
    <source>
        <dbReference type="Pfam" id="PF26387"/>
    </source>
</evidence>
<feature type="domain" description="DUF6079" evidence="4">
    <location>
        <begin position="703"/>
        <end position="835"/>
    </location>
</feature>
<evidence type="ECO:0000259" key="1">
    <source>
        <dbReference type="Pfam" id="PF19557"/>
    </source>
</evidence>
<feature type="domain" description="DUF6079" evidence="2">
    <location>
        <begin position="265"/>
        <end position="474"/>
    </location>
</feature>
<dbReference type="HOGENOM" id="CLU_268053_0_0_0"/>
<accession>B8G773</accession>
<dbReference type="STRING" id="326427.Cagg_1120"/>